<protein>
    <submittedName>
        <fullName evidence="2">Uncharacterized protein</fullName>
    </submittedName>
</protein>
<comment type="caution">
    <text evidence="2">The sequence shown here is derived from an EMBL/GenBank/DDBJ whole genome shotgun (WGS) entry which is preliminary data.</text>
</comment>
<dbReference type="RefSeq" id="WP_267301340.1">
    <property type="nucleotide sequence ID" value="NZ_JAOQJZ010000009.1"/>
</dbReference>
<feature type="transmembrane region" description="Helical" evidence="1">
    <location>
        <begin position="176"/>
        <end position="196"/>
    </location>
</feature>
<sequence length="491" mass="55998">MQTAKNRIIAASSRDFKVNKLLFIITNLVLFINFIMQMSMRKFITYYSESVTNSYTGYGLAQAGSVAIALCAVFTVFTLFHELYSKPHADLVYSLPSSAKERFFSKLLTLLKLHILPVIFWNIIQFIAIFFTTDITLYMVSRYSAVLMFTELATSLFVILAVLLCMICCGRLAEMIYTAVIITACEAALPACIYYSTISPFTVQYPYDIENFVTYCPAWSAFPAHLMEFGYSTKVLFLLVGSTLFSALLITLLYFLYKKRDGKDTGKPFVFSAYREIILILAVVTVTTYVLSDTSNLILLPALLLGYLLVRILSSNSKLTIIRFVKWVGIFAVYMVIIFGVNILAYFCNGFTGKIDEAKLTEYNHVWALNTTTDDITASYISSHQNPQDKNTLTKDETMQIIDIYNSAFDSRKKSISDYIHHFKRTQNQVNIVSIIIRTYDTDDIYNNDDIDYIDFDFNVSKAEADKVTEKLKALSFIAPEQIHEQKSYNY</sequence>
<accession>A0AAE3LHX1</accession>
<feature type="transmembrane region" description="Helical" evidence="1">
    <location>
        <begin position="325"/>
        <end position="347"/>
    </location>
</feature>
<gene>
    <name evidence="2" type="ORF">OCV57_09570</name>
</gene>
<dbReference type="Proteomes" id="UP001208131">
    <property type="component" value="Unassembled WGS sequence"/>
</dbReference>
<organism evidence="2 3">
    <name type="scientific">Hominimerdicola aceti</name>
    <dbReference type="NCBI Taxonomy" id="2981726"/>
    <lineage>
        <taxon>Bacteria</taxon>
        <taxon>Bacillati</taxon>
        <taxon>Bacillota</taxon>
        <taxon>Clostridia</taxon>
        <taxon>Eubacteriales</taxon>
        <taxon>Oscillospiraceae</taxon>
        <taxon>Hominimerdicola</taxon>
    </lineage>
</organism>
<keyword evidence="1" id="KW-0812">Transmembrane</keyword>
<evidence type="ECO:0000256" key="1">
    <source>
        <dbReference type="SAM" id="Phobius"/>
    </source>
</evidence>
<feature type="transmembrane region" description="Helical" evidence="1">
    <location>
        <begin position="143"/>
        <end position="169"/>
    </location>
</feature>
<evidence type="ECO:0000313" key="2">
    <source>
        <dbReference type="EMBL" id="MCU6706169.1"/>
    </source>
</evidence>
<keyword evidence="1" id="KW-0472">Membrane</keyword>
<feature type="transmembrane region" description="Helical" evidence="1">
    <location>
        <begin position="21"/>
        <end position="40"/>
    </location>
</feature>
<feature type="transmembrane region" description="Helical" evidence="1">
    <location>
        <begin position="297"/>
        <end position="313"/>
    </location>
</feature>
<reference evidence="2 3" key="1">
    <citation type="journal article" date="2021" name="ISME Commun">
        <title>Automated analysis of genomic sequences facilitates high-throughput and comprehensive description of bacteria.</title>
        <authorList>
            <person name="Hitch T.C.A."/>
        </authorList>
    </citation>
    <scope>NUCLEOTIDE SEQUENCE [LARGE SCALE GENOMIC DNA]</scope>
    <source>
        <strain evidence="2 3">Sanger_31</strain>
    </source>
</reference>
<evidence type="ECO:0000313" key="3">
    <source>
        <dbReference type="Proteomes" id="UP001208131"/>
    </source>
</evidence>
<feature type="transmembrane region" description="Helical" evidence="1">
    <location>
        <begin position="235"/>
        <end position="257"/>
    </location>
</feature>
<proteinExistence type="predicted"/>
<feature type="transmembrane region" description="Helical" evidence="1">
    <location>
        <begin position="110"/>
        <end position="131"/>
    </location>
</feature>
<dbReference type="AlphaFoldDB" id="A0AAE3LHX1"/>
<keyword evidence="1" id="KW-1133">Transmembrane helix</keyword>
<feature type="transmembrane region" description="Helical" evidence="1">
    <location>
        <begin position="269"/>
        <end position="291"/>
    </location>
</feature>
<keyword evidence="3" id="KW-1185">Reference proteome</keyword>
<dbReference type="EMBL" id="JAOQJZ010000009">
    <property type="protein sequence ID" value="MCU6706169.1"/>
    <property type="molecule type" value="Genomic_DNA"/>
</dbReference>
<name>A0AAE3LHX1_9FIRM</name>
<feature type="transmembrane region" description="Helical" evidence="1">
    <location>
        <begin position="60"/>
        <end position="80"/>
    </location>
</feature>